<comment type="caution">
    <text evidence="10">Lacks conserved residue(s) required for the propagation of feature annotation.</text>
</comment>
<dbReference type="Gene3D" id="1.10.20.140">
    <property type="match status" value="1"/>
</dbReference>
<sequence length="355" mass="38583">MLKSLGSVPVDKAEAAGAKASEPLLVVAGPTCSGKSALAMRLAQAFGGCVINADAMQLYRGLRVLTARPDALEAAAVPHRLYGILPPWRKGTVAGWCALAVGEISAARSQEQLPVLCGGTGMYLNALAHGLADVPSPTAEARAEARTLCKQLGSGGLHAKLSLADPETALRLRPQDPQRVIRAWEVWRSTGHGLAWWWREAESRAFRARYIFILLDPPRDALRAAIRKRFGAMVRHGALEEVRALENELAAAGRLEDELPLLRAHGVPELRAVLAGAMTLEEAADAATRATVRYTKRQATWFRHHPLGAVSDRLVLQARFENPHAPSAEMEGVWRQVADFLQARLGMRFESGLKR</sequence>
<dbReference type="GO" id="GO:0005524">
    <property type="term" value="F:ATP binding"/>
    <property type="evidence" value="ECO:0007669"/>
    <property type="project" value="UniProtKB-UniRule"/>
</dbReference>
<comment type="function">
    <text evidence="2 10 12">Catalyzes the transfer of a dimethylallyl group onto the adenine at position 37 in tRNAs that read codons beginning with uridine, leading to the formation of N6-(dimethylallyl)adenosine (i(6)A).</text>
</comment>
<dbReference type="SUPFAM" id="SSF52540">
    <property type="entry name" value="P-loop containing nucleoside triphosphate hydrolases"/>
    <property type="match status" value="2"/>
</dbReference>
<dbReference type="InterPro" id="IPR018022">
    <property type="entry name" value="IPT"/>
</dbReference>
<accession>A0A4Y6U808</accession>
<name>A0A4Y6U808_9PROT</name>
<evidence type="ECO:0000256" key="8">
    <source>
        <dbReference type="ARBA" id="ARBA00022842"/>
    </source>
</evidence>
<keyword evidence="7 10" id="KW-0067">ATP-binding</keyword>
<evidence type="ECO:0000256" key="6">
    <source>
        <dbReference type="ARBA" id="ARBA00022741"/>
    </source>
</evidence>
<dbReference type="EC" id="2.5.1.75" evidence="10"/>
<keyword evidence="15" id="KW-1185">Reference proteome</keyword>
<evidence type="ECO:0000256" key="13">
    <source>
        <dbReference type="RuleBase" id="RU003785"/>
    </source>
</evidence>
<dbReference type="HAMAP" id="MF_00185">
    <property type="entry name" value="IPP_trans"/>
    <property type="match status" value="1"/>
</dbReference>
<evidence type="ECO:0000256" key="10">
    <source>
        <dbReference type="HAMAP-Rule" id="MF_00185"/>
    </source>
</evidence>
<dbReference type="InterPro" id="IPR027417">
    <property type="entry name" value="P-loop_NTPase"/>
</dbReference>
<dbReference type="KEGG" id="swf:E3E12_04410"/>
<keyword evidence="8 10" id="KW-0460">Magnesium</keyword>
<keyword evidence="6 10" id="KW-0547">Nucleotide-binding</keyword>
<keyword evidence="5 10" id="KW-0819">tRNA processing</keyword>
<gene>
    <name evidence="10 14" type="primary">miaA</name>
    <name evidence="14" type="ORF">E3E12_04410</name>
</gene>
<feature type="site" description="Interaction with substrate tRNA" evidence="10">
    <location>
        <position position="142"/>
    </location>
</feature>
<evidence type="ECO:0000313" key="14">
    <source>
        <dbReference type="EMBL" id="QDH13563.1"/>
    </source>
</evidence>
<dbReference type="PANTHER" id="PTHR11088:SF60">
    <property type="entry name" value="TRNA DIMETHYLALLYLTRANSFERASE"/>
    <property type="match status" value="1"/>
</dbReference>
<dbReference type="NCBIfam" id="TIGR00174">
    <property type="entry name" value="miaA"/>
    <property type="match status" value="1"/>
</dbReference>
<dbReference type="EMBL" id="CP038231">
    <property type="protein sequence ID" value="QDH13563.1"/>
    <property type="molecule type" value="Genomic_DNA"/>
</dbReference>
<evidence type="ECO:0000256" key="1">
    <source>
        <dbReference type="ARBA" id="ARBA00001946"/>
    </source>
</evidence>
<feature type="site" description="Interaction with substrate tRNA" evidence="10">
    <location>
        <position position="120"/>
    </location>
</feature>
<feature type="region of interest" description="Interaction with substrate tRNA" evidence="10">
    <location>
        <begin position="178"/>
        <end position="182"/>
    </location>
</feature>
<evidence type="ECO:0000256" key="2">
    <source>
        <dbReference type="ARBA" id="ARBA00003213"/>
    </source>
</evidence>
<evidence type="ECO:0000256" key="5">
    <source>
        <dbReference type="ARBA" id="ARBA00022694"/>
    </source>
</evidence>
<evidence type="ECO:0000256" key="11">
    <source>
        <dbReference type="RuleBase" id="RU003783"/>
    </source>
</evidence>
<dbReference type="Proteomes" id="UP000318709">
    <property type="component" value="Chromosome"/>
</dbReference>
<dbReference type="RefSeq" id="WP_141443271.1">
    <property type="nucleotide sequence ID" value="NZ_CP038231.1"/>
</dbReference>
<keyword evidence="4 10" id="KW-0808">Transferase</keyword>
<dbReference type="OrthoDB" id="9776390at2"/>
<evidence type="ECO:0000256" key="3">
    <source>
        <dbReference type="ARBA" id="ARBA00005842"/>
    </source>
</evidence>
<evidence type="ECO:0000256" key="12">
    <source>
        <dbReference type="RuleBase" id="RU003784"/>
    </source>
</evidence>
<comment type="subunit">
    <text evidence="10">Monomer.</text>
</comment>
<evidence type="ECO:0000256" key="4">
    <source>
        <dbReference type="ARBA" id="ARBA00022679"/>
    </source>
</evidence>
<comment type="cofactor">
    <cofactor evidence="1 10">
        <name>Mg(2+)</name>
        <dbReference type="ChEBI" id="CHEBI:18420"/>
    </cofactor>
</comment>
<evidence type="ECO:0000256" key="7">
    <source>
        <dbReference type="ARBA" id="ARBA00022840"/>
    </source>
</evidence>
<dbReference type="InterPro" id="IPR039657">
    <property type="entry name" value="Dimethylallyltransferase"/>
</dbReference>
<dbReference type="GO" id="GO:0006400">
    <property type="term" value="P:tRNA modification"/>
    <property type="evidence" value="ECO:0007669"/>
    <property type="project" value="TreeGrafter"/>
</dbReference>
<dbReference type="Gene3D" id="3.40.50.300">
    <property type="entry name" value="P-loop containing nucleotide triphosphate hydrolases"/>
    <property type="match status" value="1"/>
</dbReference>
<evidence type="ECO:0000313" key="15">
    <source>
        <dbReference type="Proteomes" id="UP000318709"/>
    </source>
</evidence>
<dbReference type="PANTHER" id="PTHR11088">
    <property type="entry name" value="TRNA DIMETHYLALLYLTRANSFERASE"/>
    <property type="match status" value="1"/>
</dbReference>
<dbReference type="AlphaFoldDB" id="A0A4Y6U808"/>
<organism evidence="14 15">
    <name type="scientific">Formicincola oecophyllae</name>
    <dbReference type="NCBI Taxonomy" id="2558361"/>
    <lineage>
        <taxon>Bacteria</taxon>
        <taxon>Pseudomonadati</taxon>
        <taxon>Pseudomonadota</taxon>
        <taxon>Alphaproteobacteria</taxon>
        <taxon>Acetobacterales</taxon>
        <taxon>Acetobacteraceae</taxon>
        <taxon>Formicincola</taxon>
    </lineage>
</organism>
<feature type="binding site" evidence="10">
    <location>
        <begin position="29"/>
        <end position="36"/>
    </location>
    <ligand>
        <name>ATP</name>
        <dbReference type="ChEBI" id="CHEBI:30616"/>
    </ligand>
</feature>
<comment type="similarity">
    <text evidence="3 10 13">Belongs to the IPP transferase family.</text>
</comment>
<comment type="catalytic activity">
    <reaction evidence="9 10 11">
        <text>adenosine(37) in tRNA + dimethylallyl diphosphate = N(6)-dimethylallyladenosine(37) in tRNA + diphosphate</text>
        <dbReference type="Rhea" id="RHEA:26482"/>
        <dbReference type="Rhea" id="RHEA-COMP:10162"/>
        <dbReference type="Rhea" id="RHEA-COMP:10375"/>
        <dbReference type="ChEBI" id="CHEBI:33019"/>
        <dbReference type="ChEBI" id="CHEBI:57623"/>
        <dbReference type="ChEBI" id="CHEBI:74411"/>
        <dbReference type="ChEBI" id="CHEBI:74415"/>
        <dbReference type="EC" id="2.5.1.75"/>
    </reaction>
</comment>
<protein>
    <recommendedName>
        <fullName evidence="10">tRNA dimethylallyltransferase</fullName>
        <ecNumber evidence="10">2.5.1.75</ecNumber>
    </recommendedName>
    <alternativeName>
        <fullName evidence="10">Dimethylallyl diphosphate:tRNA dimethylallyltransferase</fullName>
        <shortName evidence="10">DMAPP:tRNA dimethylallyltransferase</shortName>
        <shortName evidence="10">DMATase</shortName>
    </alternativeName>
    <alternativeName>
        <fullName evidence="10">Isopentenyl-diphosphate:tRNA isopentenyltransferase</fullName>
        <shortName evidence="10">IPP transferase</shortName>
        <shortName evidence="10">IPPT</shortName>
        <shortName evidence="10">IPTase</shortName>
    </alternativeName>
</protein>
<dbReference type="Pfam" id="PF01715">
    <property type="entry name" value="IPPT"/>
    <property type="match status" value="1"/>
</dbReference>
<reference evidence="14 15" key="1">
    <citation type="submission" date="2019-03" db="EMBL/GenBank/DDBJ databases">
        <title>The complete genome sequence of Swingsia_sp. F3b2 LMG30590(T).</title>
        <authorList>
            <person name="Chua K.-O."/>
            <person name="Chan K.-G."/>
            <person name="See-Too W.-S."/>
        </authorList>
    </citation>
    <scope>NUCLEOTIDE SEQUENCE [LARGE SCALE GENOMIC DNA]</scope>
    <source>
        <strain evidence="14 15">F3b2</strain>
    </source>
</reference>
<proteinExistence type="inferred from homology"/>
<evidence type="ECO:0000256" key="9">
    <source>
        <dbReference type="ARBA" id="ARBA00049563"/>
    </source>
</evidence>
<feature type="binding site" evidence="10">
    <location>
        <begin position="31"/>
        <end position="36"/>
    </location>
    <ligand>
        <name>substrate</name>
    </ligand>
</feature>
<dbReference type="GO" id="GO:0052381">
    <property type="term" value="F:tRNA dimethylallyltransferase activity"/>
    <property type="evidence" value="ECO:0007669"/>
    <property type="project" value="UniProtKB-UniRule"/>
</dbReference>